<comment type="caution">
    <text evidence="1">The sequence shown here is derived from an EMBL/GenBank/DDBJ whole genome shotgun (WGS) entry which is preliminary data.</text>
</comment>
<organism evidence="1 2">
    <name type="scientific">Nocardia fusca</name>
    <dbReference type="NCBI Taxonomy" id="941183"/>
    <lineage>
        <taxon>Bacteria</taxon>
        <taxon>Bacillati</taxon>
        <taxon>Actinomycetota</taxon>
        <taxon>Actinomycetes</taxon>
        <taxon>Mycobacteriales</taxon>
        <taxon>Nocardiaceae</taxon>
        <taxon>Nocardia</taxon>
    </lineage>
</organism>
<reference evidence="1 2" key="1">
    <citation type="submission" date="2024-06" db="EMBL/GenBank/DDBJ databases">
        <title>The Natural Products Discovery Center: Release of the First 8490 Sequenced Strains for Exploring Actinobacteria Biosynthetic Diversity.</title>
        <authorList>
            <person name="Kalkreuter E."/>
            <person name="Kautsar S.A."/>
            <person name="Yang D."/>
            <person name="Bader C.D."/>
            <person name="Teijaro C.N."/>
            <person name="Fluegel L."/>
            <person name="Davis C.M."/>
            <person name="Simpson J.R."/>
            <person name="Lauterbach L."/>
            <person name="Steele A.D."/>
            <person name="Gui C."/>
            <person name="Meng S."/>
            <person name="Li G."/>
            <person name="Viehrig K."/>
            <person name="Ye F."/>
            <person name="Su P."/>
            <person name="Kiefer A.F."/>
            <person name="Nichols A."/>
            <person name="Cepeda A.J."/>
            <person name="Yan W."/>
            <person name="Fan B."/>
            <person name="Jiang Y."/>
            <person name="Adhikari A."/>
            <person name="Zheng C.-J."/>
            <person name="Schuster L."/>
            <person name="Cowan T.M."/>
            <person name="Smanski M.J."/>
            <person name="Chevrette M.G."/>
            <person name="De Carvalho L.P.S."/>
            <person name="Shen B."/>
        </authorList>
    </citation>
    <scope>NUCLEOTIDE SEQUENCE [LARGE SCALE GENOMIC DNA]</scope>
    <source>
        <strain evidence="1 2">NPDC050671</strain>
    </source>
</reference>
<proteinExistence type="predicted"/>
<name>A0ABV3FF66_9NOCA</name>
<sequence length="181" mass="19336">MNSLALEVGDNGIAVARITDNDLPGLVVRVPIPPLDGWIVCRNLLLDIAGDDEITTIGIACPDPGSSTLDTPTPGSSEQWPAGSHLKNAVQRTFPAAAIYLAPYRTCVSLAESHNGGLPSEEPALAGAGILALLAYKRRLVEILRRLEADTAADALEGSQTSPRACLHQTIRWRYQDPGYR</sequence>
<gene>
    <name evidence="1" type="ORF">AB0H72_27010</name>
</gene>
<keyword evidence="2" id="KW-1185">Reference proteome</keyword>
<evidence type="ECO:0000313" key="1">
    <source>
        <dbReference type="EMBL" id="MEV0366357.1"/>
    </source>
</evidence>
<accession>A0ABV3FF66</accession>
<evidence type="ECO:0000313" key="2">
    <source>
        <dbReference type="Proteomes" id="UP001551658"/>
    </source>
</evidence>
<dbReference type="EMBL" id="JBFAIH010000019">
    <property type="protein sequence ID" value="MEV0366357.1"/>
    <property type="molecule type" value="Genomic_DNA"/>
</dbReference>
<protein>
    <submittedName>
        <fullName evidence="1">Uncharacterized protein</fullName>
    </submittedName>
</protein>
<dbReference type="Proteomes" id="UP001551658">
    <property type="component" value="Unassembled WGS sequence"/>
</dbReference>
<dbReference type="RefSeq" id="WP_357984191.1">
    <property type="nucleotide sequence ID" value="NZ_JBFAIH010000019.1"/>
</dbReference>